<evidence type="ECO:0000259" key="3">
    <source>
        <dbReference type="PROSITE" id="PS51186"/>
    </source>
</evidence>
<keyword evidence="1 4" id="KW-0808">Transferase</keyword>
<reference evidence="4 5" key="1">
    <citation type="journal article" date="2011" name="Stand. Genomic Sci.">
        <title>Complete genome sequence of Deinococcus maricopensis type strain (LB-34).</title>
        <authorList>
            <person name="Pukall R."/>
            <person name="Zeytun A."/>
            <person name="Lucas S."/>
            <person name="Lapidus A."/>
            <person name="Hammon N."/>
            <person name="Deshpande S."/>
            <person name="Nolan M."/>
            <person name="Cheng J.F."/>
            <person name="Pitluck S."/>
            <person name="Liolios K."/>
            <person name="Pagani I."/>
            <person name="Mikhailova N."/>
            <person name="Ivanova N."/>
            <person name="Mavromatis K."/>
            <person name="Pati A."/>
            <person name="Tapia R."/>
            <person name="Han C."/>
            <person name="Goodwin L."/>
            <person name="Chen A."/>
            <person name="Palaniappan K."/>
            <person name="Land M."/>
            <person name="Hauser L."/>
            <person name="Chang Y.J."/>
            <person name="Jeffries C.D."/>
            <person name="Brambilla E.M."/>
            <person name="Rohde M."/>
            <person name="Goker M."/>
            <person name="Detter J.C."/>
            <person name="Woyke T."/>
            <person name="Bristow J."/>
            <person name="Eisen J.A."/>
            <person name="Markowitz V."/>
            <person name="Hugenholtz P."/>
            <person name="Kyrpides N.C."/>
            <person name="Klenk H.P."/>
        </authorList>
    </citation>
    <scope>NUCLEOTIDE SEQUENCE [LARGE SCALE GENOMIC DNA]</scope>
    <source>
        <strain evidence="5">DSM 21211 / LMG 22137 / NRRL B-23946 / LB-34</strain>
    </source>
</reference>
<dbReference type="EMBL" id="CP002454">
    <property type="protein sequence ID" value="ADV66393.1"/>
    <property type="molecule type" value="Genomic_DNA"/>
</dbReference>
<organism evidence="4 5">
    <name type="scientific">Deinococcus maricopensis (strain DSM 21211 / LMG 22137 / NRRL B-23946 / LB-34)</name>
    <dbReference type="NCBI Taxonomy" id="709986"/>
    <lineage>
        <taxon>Bacteria</taxon>
        <taxon>Thermotogati</taxon>
        <taxon>Deinococcota</taxon>
        <taxon>Deinococci</taxon>
        <taxon>Deinococcales</taxon>
        <taxon>Deinococcaceae</taxon>
        <taxon>Deinococcus</taxon>
    </lineage>
</organism>
<accession>E8U5Q4</accession>
<dbReference type="InterPro" id="IPR000182">
    <property type="entry name" value="GNAT_dom"/>
</dbReference>
<keyword evidence="2" id="KW-0012">Acyltransferase</keyword>
<dbReference type="Proteomes" id="UP000008635">
    <property type="component" value="Chromosome"/>
</dbReference>
<dbReference type="HOGENOM" id="CLU_069610_0_0_0"/>
<dbReference type="SUPFAM" id="SSF55729">
    <property type="entry name" value="Acyl-CoA N-acyltransferases (Nat)"/>
    <property type="match status" value="2"/>
</dbReference>
<dbReference type="RefSeq" id="WP_013555898.1">
    <property type="nucleotide sequence ID" value="NC_014958.1"/>
</dbReference>
<reference evidence="5" key="2">
    <citation type="submission" date="2011-01" db="EMBL/GenBank/DDBJ databases">
        <title>The complete genome of Deinococcus maricopensis DSM 21211.</title>
        <authorList>
            <consortium name="US DOE Joint Genome Institute (JGI-PGF)"/>
            <person name="Lucas S."/>
            <person name="Copeland A."/>
            <person name="Lapidus A."/>
            <person name="Goodwin L."/>
            <person name="Pitluck S."/>
            <person name="Kyrpides N."/>
            <person name="Mavromatis K."/>
            <person name="Pagani I."/>
            <person name="Ivanova N."/>
            <person name="Ovchinnikova G."/>
            <person name="Zeytun A."/>
            <person name="Detter J.C."/>
            <person name="Han C."/>
            <person name="Land M."/>
            <person name="Hauser L."/>
            <person name="Markowitz V."/>
            <person name="Cheng J.-F."/>
            <person name="Hugenholtz P."/>
            <person name="Woyke T."/>
            <person name="Wu D."/>
            <person name="Pukall R."/>
            <person name="Gehrich-Schroeter G."/>
            <person name="Brambilla E."/>
            <person name="Klenk H.-P."/>
            <person name="Eisen J.A."/>
        </authorList>
    </citation>
    <scope>NUCLEOTIDE SEQUENCE [LARGE SCALE GENOMIC DNA]</scope>
    <source>
        <strain evidence="5">DSM 21211 / LMG 22137 / NRRL B-23946 / LB-34</strain>
    </source>
</reference>
<dbReference type="eggNOG" id="COG0456">
    <property type="taxonomic scope" value="Bacteria"/>
</dbReference>
<dbReference type="STRING" id="709986.Deima_0737"/>
<evidence type="ECO:0000256" key="1">
    <source>
        <dbReference type="ARBA" id="ARBA00022679"/>
    </source>
</evidence>
<dbReference type="KEGG" id="dmr:Deima_0737"/>
<dbReference type="InterPro" id="IPR050832">
    <property type="entry name" value="Bact_Acetyltransf"/>
</dbReference>
<protein>
    <submittedName>
        <fullName evidence="4">GCN5-related N-acetyltransferase</fullName>
    </submittedName>
</protein>
<dbReference type="InterPro" id="IPR016181">
    <property type="entry name" value="Acyl_CoA_acyltransferase"/>
</dbReference>
<evidence type="ECO:0000313" key="5">
    <source>
        <dbReference type="Proteomes" id="UP000008635"/>
    </source>
</evidence>
<dbReference type="PANTHER" id="PTHR43877:SF6">
    <property type="entry name" value="GCN5-RELATED N-ACETYLTRANSFERASE"/>
    <property type="match status" value="1"/>
</dbReference>
<dbReference type="GO" id="GO:0016747">
    <property type="term" value="F:acyltransferase activity, transferring groups other than amino-acyl groups"/>
    <property type="evidence" value="ECO:0007669"/>
    <property type="project" value="InterPro"/>
</dbReference>
<dbReference type="Gene3D" id="3.40.630.30">
    <property type="match status" value="1"/>
</dbReference>
<feature type="domain" description="N-acetyltransferase" evidence="3">
    <location>
        <begin position="3"/>
        <end position="154"/>
    </location>
</feature>
<dbReference type="AlphaFoldDB" id="E8U5Q4"/>
<dbReference type="Pfam" id="PF00583">
    <property type="entry name" value="Acetyltransf_1"/>
    <property type="match status" value="1"/>
</dbReference>
<dbReference type="PANTHER" id="PTHR43877">
    <property type="entry name" value="AMINOALKYLPHOSPHONATE N-ACETYLTRANSFERASE-RELATED-RELATED"/>
    <property type="match status" value="1"/>
</dbReference>
<sequence>MTVTIRDATPDDLGVIAELYTRFLPDEPTTAEMLRAEDDLAPANMHWRRFVAEQNGRVVGTSWAGQFTGMYHPDKYLVNVIVDPERQGRGVGRALTAHLDEHLGARGVLSTLADAREDHARSVAFLEARGYEEVKRYFESRLDLTAFDFAPFEDRARVHPEYTLRTYEDLRANDPAFEQQLFELFDAVRQDVPRPEPATPLTPEDFARRARHPLFRPEGVLVAVHTPTGEYAGLTELYASSGAYLNTGLTGVRRAHRRRGLAFALKLASLRWARAQGAPEVRTGNESLNRPMLSINEALGYVKQPAWVQYRKTYR</sequence>
<dbReference type="PROSITE" id="PS51186">
    <property type="entry name" value="GNAT"/>
    <property type="match status" value="2"/>
</dbReference>
<proteinExistence type="predicted"/>
<feature type="domain" description="N-acetyltransferase" evidence="3">
    <location>
        <begin position="168"/>
        <end position="315"/>
    </location>
</feature>
<evidence type="ECO:0000313" key="4">
    <source>
        <dbReference type="EMBL" id="ADV66393.1"/>
    </source>
</evidence>
<evidence type="ECO:0000256" key="2">
    <source>
        <dbReference type="ARBA" id="ARBA00023315"/>
    </source>
</evidence>
<name>E8U5Q4_DEIML</name>
<gene>
    <name evidence="4" type="ordered locus">Deima_0737</name>
</gene>
<dbReference type="CDD" id="cd04301">
    <property type="entry name" value="NAT_SF"/>
    <property type="match status" value="1"/>
</dbReference>
<dbReference type="OrthoDB" id="4140682at2"/>
<keyword evidence="5" id="KW-1185">Reference proteome</keyword>